<evidence type="ECO:0000256" key="1">
    <source>
        <dbReference type="SAM" id="Coils"/>
    </source>
</evidence>
<protein>
    <submittedName>
        <fullName evidence="2">Uncharacterized protein</fullName>
    </submittedName>
</protein>
<dbReference type="AlphaFoldDB" id="A0A8S9NGV2"/>
<name>A0A8S9NGV2_BRACR</name>
<dbReference type="InterPro" id="IPR011322">
    <property type="entry name" value="N-reg_PII-like_a/b"/>
</dbReference>
<dbReference type="PANTHER" id="PTHR46162">
    <property type="entry name" value="TRAF-LIKE FAMILY PROTEIN"/>
    <property type="match status" value="1"/>
</dbReference>
<keyword evidence="1" id="KW-0175">Coiled coil</keyword>
<evidence type="ECO:0000313" key="3">
    <source>
        <dbReference type="Proteomes" id="UP000712600"/>
    </source>
</evidence>
<sequence>MGGCFSFGFSCDETLERLFRWLTCEGYVRNIEENLTDLKRQMEDLKATEDEVENRVEREEGLLHQRRRPAVKAFLKIGIRGVTVSDVRGFGAQGGSTERHGGKLLDVQEQCGLALPLSKFNDPCNGYIDEDACTVGVEIFVIKPKEKVEIITHNPPNKLFETTSSPGRSLGDKGKNGLSVYVDASAFLPNTAVSSIYEKFKLRLLNQKSTNHVEKPCKR</sequence>
<reference evidence="2" key="1">
    <citation type="submission" date="2019-12" db="EMBL/GenBank/DDBJ databases">
        <title>Genome sequencing and annotation of Brassica cretica.</title>
        <authorList>
            <person name="Studholme D.J."/>
            <person name="Sarris P."/>
        </authorList>
    </citation>
    <scope>NUCLEOTIDE SEQUENCE</scope>
    <source>
        <strain evidence="2">PFS-109/04</strain>
        <tissue evidence="2">Leaf</tissue>
    </source>
</reference>
<gene>
    <name evidence="2" type="ORF">F2Q69_00039464</name>
</gene>
<dbReference type="Gene3D" id="3.30.70.120">
    <property type="match status" value="1"/>
</dbReference>
<proteinExistence type="predicted"/>
<comment type="caution">
    <text evidence="2">The sequence shown here is derived from an EMBL/GenBank/DDBJ whole genome shotgun (WGS) entry which is preliminary data.</text>
</comment>
<dbReference type="EMBL" id="QGKX02001621">
    <property type="protein sequence ID" value="KAF3504364.1"/>
    <property type="molecule type" value="Genomic_DNA"/>
</dbReference>
<dbReference type="SUPFAM" id="SSF54913">
    <property type="entry name" value="GlnB-like"/>
    <property type="match status" value="1"/>
</dbReference>
<dbReference type="InterPro" id="IPR015867">
    <property type="entry name" value="N-reg_PII/ATP_PRibTrfase_C"/>
</dbReference>
<organism evidence="2 3">
    <name type="scientific">Brassica cretica</name>
    <name type="common">Mustard</name>
    <dbReference type="NCBI Taxonomy" id="69181"/>
    <lineage>
        <taxon>Eukaryota</taxon>
        <taxon>Viridiplantae</taxon>
        <taxon>Streptophyta</taxon>
        <taxon>Embryophyta</taxon>
        <taxon>Tracheophyta</taxon>
        <taxon>Spermatophyta</taxon>
        <taxon>Magnoliopsida</taxon>
        <taxon>eudicotyledons</taxon>
        <taxon>Gunneridae</taxon>
        <taxon>Pentapetalae</taxon>
        <taxon>rosids</taxon>
        <taxon>malvids</taxon>
        <taxon>Brassicales</taxon>
        <taxon>Brassicaceae</taxon>
        <taxon>Brassiceae</taxon>
        <taxon>Brassica</taxon>
    </lineage>
</organism>
<dbReference type="Proteomes" id="UP000712600">
    <property type="component" value="Unassembled WGS sequence"/>
</dbReference>
<accession>A0A8S9NGV2</accession>
<feature type="coiled-coil region" evidence="1">
    <location>
        <begin position="28"/>
        <end position="62"/>
    </location>
</feature>
<evidence type="ECO:0000313" key="2">
    <source>
        <dbReference type="EMBL" id="KAF3504364.1"/>
    </source>
</evidence>
<dbReference type="PANTHER" id="PTHR46162:SF51">
    <property type="entry name" value="TRAF-LIKE FAMILY PROTEIN"/>
    <property type="match status" value="1"/>
</dbReference>